<evidence type="ECO:0000313" key="7">
    <source>
        <dbReference type="Proteomes" id="UP000694867"/>
    </source>
</evidence>
<dbReference type="Gene3D" id="2.30.33.40">
    <property type="entry name" value="GroES chaperonin"/>
    <property type="match status" value="1"/>
</dbReference>
<evidence type="ECO:0000256" key="5">
    <source>
        <dbReference type="ARBA" id="ARBA00031971"/>
    </source>
</evidence>
<evidence type="ECO:0000256" key="4">
    <source>
        <dbReference type="ARBA" id="ARBA00029976"/>
    </source>
</evidence>
<keyword evidence="8" id="KW-0346">Stress response</keyword>
<gene>
    <name evidence="8" type="primary">LOC100908966</name>
</gene>
<dbReference type="CDD" id="cd00320">
    <property type="entry name" value="cpn10"/>
    <property type="match status" value="1"/>
</dbReference>
<evidence type="ECO:0000256" key="3">
    <source>
        <dbReference type="ARBA" id="ARBA00023186"/>
    </source>
</evidence>
<proteinExistence type="inferred from homology"/>
<sequence>MNSASKMAAAGRRLIPLLDRILVERFAPEVKSKGGILLPEQSQNKVQTATVVAVGDGGYSKDGQRIPVSVKAGDKVVLPEYGGQKIEVDKKELFIFRDSDILAKWQD</sequence>
<dbReference type="RefSeq" id="XP_018493979.1">
    <property type="nucleotide sequence ID" value="XM_018638463.1"/>
</dbReference>
<dbReference type="InterPro" id="IPR020818">
    <property type="entry name" value="Chaperonin_GroES"/>
</dbReference>
<dbReference type="PANTHER" id="PTHR10772:SF0">
    <property type="entry name" value="10 KDA HEAT SHOCK PROTEIN, MITOCHONDRIAL"/>
    <property type="match status" value="1"/>
</dbReference>
<dbReference type="Pfam" id="PF00166">
    <property type="entry name" value="Cpn10"/>
    <property type="match status" value="1"/>
</dbReference>
<accession>A0AAJ7L2R9</accession>
<name>A0AAJ7L2R9_9ACAR</name>
<dbReference type="SUPFAM" id="SSF50129">
    <property type="entry name" value="GroES-like"/>
    <property type="match status" value="1"/>
</dbReference>
<dbReference type="GeneID" id="100908966"/>
<dbReference type="SMART" id="SM00883">
    <property type="entry name" value="Cpn10"/>
    <property type="match status" value="1"/>
</dbReference>
<dbReference type="GO" id="GO:0005524">
    <property type="term" value="F:ATP binding"/>
    <property type="evidence" value="ECO:0007669"/>
    <property type="project" value="InterPro"/>
</dbReference>
<dbReference type="Proteomes" id="UP000694867">
    <property type="component" value="Unplaced"/>
</dbReference>
<dbReference type="GO" id="GO:0046872">
    <property type="term" value="F:metal ion binding"/>
    <property type="evidence" value="ECO:0007669"/>
    <property type="project" value="TreeGrafter"/>
</dbReference>
<evidence type="ECO:0000256" key="2">
    <source>
        <dbReference type="ARBA" id="ARBA00018842"/>
    </source>
</evidence>
<protein>
    <recommendedName>
        <fullName evidence="2">10 kDa heat shock protein, mitochondrial</fullName>
    </recommendedName>
    <alternativeName>
        <fullName evidence="4">10 kDa chaperonin</fullName>
    </alternativeName>
    <alternativeName>
        <fullName evidence="5">Chaperonin 10</fullName>
    </alternativeName>
</protein>
<dbReference type="HAMAP" id="MF_00580">
    <property type="entry name" value="CH10"/>
    <property type="match status" value="1"/>
</dbReference>
<dbReference type="GO" id="GO:0051087">
    <property type="term" value="F:protein-folding chaperone binding"/>
    <property type="evidence" value="ECO:0007669"/>
    <property type="project" value="TreeGrafter"/>
</dbReference>
<dbReference type="PROSITE" id="PS00681">
    <property type="entry name" value="CHAPERONINS_CPN10"/>
    <property type="match status" value="1"/>
</dbReference>
<dbReference type="InterPro" id="IPR037124">
    <property type="entry name" value="Chaperonin_GroES_sf"/>
</dbReference>
<keyword evidence="7" id="KW-1185">Reference proteome</keyword>
<dbReference type="FunFam" id="2.30.33.40:FF:000002">
    <property type="entry name" value="10 kDa chaperonin, mitochondrial"/>
    <property type="match status" value="1"/>
</dbReference>
<dbReference type="GO" id="GO:0005759">
    <property type="term" value="C:mitochondrial matrix"/>
    <property type="evidence" value="ECO:0007669"/>
    <property type="project" value="TreeGrafter"/>
</dbReference>
<comment type="similarity">
    <text evidence="1 6">Belongs to the GroES chaperonin family.</text>
</comment>
<dbReference type="PANTHER" id="PTHR10772">
    <property type="entry name" value="10 KDA HEAT SHOCK PROTEIN"/>
    <property type="match status" value="1"/>
</dbReference>
<dbReference type="InterPro" id="IPR018369">
    <property type="entry name" value="Chaprnonin_Cpn10_CS"/>
</dbReference>
<dbReference type="InterPro" id="IPR011032">
    <property type="entry name" value="GroES-like_sf"/>
</dbReference>
<dbReference type="KEGG" id="goe:100908966"/>
<evidence type="ECO:0000256" key="1">
    <source>
        <dbReference type="ARBA" id="ARBA00006975"/>
    </source>
</evidence>
<dbReference type="GO" id="GO:0051082">
    <property type="term" value="F:unfolded protein binding"/>
    <property type="evidence" value="ECO:0007669"/>
    <property type="project" value="TreeGrafter"/>
</dbReference>
<evidence type="ECO:0000313" key="8">
    <source>
        <dbReference type="RefSeq" id="XP_018493979.1"/>
    </source>
</evidence>
<dbReference type="AlphaFoldDB" id="A0AAJ7L2R9"/>
<evidence type="ECO:0000256" key="6">
    <source>
        <dbReference type="RuleBase" id="RU003479"/>
    </source>
</evidence>
<keyword evidence="3 6" id="KW-0143">Chaperone</keyword>
<dbReference type="GO" id="GO:0044183">
    <property type="term" value="F:protein folding chaperone"/>
    <property type="evidence" value="ECO:0007669"/>
    <property type="project" value="InterPro"/>
</dbReference>
<dbReference type="PRINTS" id="PR00297">
    <property type="entry name" value="CHAPERONIN10"/>
</dbReference>
<organism evidence="7 8">
    <name type="scientific">Galendromus occidentalis</name>
    <name type="common">western predatory mite</name>
    <dbReference type="NCBI Taxonomy" id="34638"/>
    <lineage>
        <taxon>Eukaryota</taxon>
        <taxon>Metazoa</taxon>
        <taxon>Ecdysozoa</taxon>
        <taxon>Arthropoda</taxon>
        <taxon>Chelicerata</taxon>
        <taxon>Arachnida</taxon>
        <taxon>Acari</taxon>
        <taxon>Parasitiformes</taxon>
        <taxon>Mesostigmata</taxon>
        <taxon>Gamasina</taxon>
        <taxon>Phytoseioidea</taxon>
        <taxon>Phytoseiidae</taxon>
        <taxon>Typhlodrominae</taxon>
        <taxon>Galendromus</taxon>
    </lineage>
</organism>
<reference evidence="8" key="1">
    <citation type="submission" date="2025-08" db="UniProtKB">
        <authorList>
            <consortium name="RefSeq"/>
        </authorList>
    </citation>
    <scope>IDENTIFICATION</scope>
</reference>